<sequence>MESVPPKFGSIDEELEFYHNRFRQEERRTPSTKEIISEIQVTWLDDDKFWDIERLIDETDDEYNWRRTKNFFKDHVMHIYHAVARGHFPGFCVGSFIAWLTVGDGC</sequence>
<dbReference type="AlphaFoldDB" id="A0A9N9Q894"/>
<comment type="caution">
    <text evidence="1">The sequence shown here is derived from an EMBL/GenBank/DDBJ whole genome shotgun (WGS) entry which is preliminary data.</text>
</comment>
<accession>A0A9N9Q894</accession>
<keyword evidence="2" id="KW-1185">Reference proteome</keyword>
<name>A0A9N9Q894_9HELO</name>
<proteinExistence type="predicted"/>
<reference evidence="1" key="1">
    <citation type="submission" date="2021-07" db="EMBL/GenBank/DDBJ databases">
        <authorList>
            <person name="Durling M."/>
        </authorList>
    </citation>
    <scope>NUCLEOTIDE SEQUENCE</scope>
</reference>
<dbReference type="EMBL" id="CAJVRM010000733">
    <property type="protein sequence ID" value="CAG8983640.1"/>
    <property type="molecule type" value="Genomic_DNA"/>
</dbReference>
<evidence type="ECO:0000313" key="2">
    <source>
        <dbReference type="Proteomes" id="UP000701801"/>
    </source>
</evidence>
<gene>
    <name evidence="1" type="ORF">HYALB_00004071</name>
</gene>
<protein>
    <submittedName>
        <fullName evidence="1">Uncharacterized protein</fullName>
    </submittedName>
</protein>
<evidence type="ECO:0000313" key="1">
    <source>
        <dbReference type="EMBL" id="CAG8983640.1"/>
    </source>
</evidence>
<dbReference type="Proteomes" id="UP000701801">
    <property type="component" value="Unassembled WGS sequence"/>
</dbReference>
<organism evidence="1 2">
    <name type="scientific">Hymenoscyphus albidus</name>
    <dbReference type="NCBI Taxonomy" id="595503"/>
    <lineage>
        <taxon>Eukaryota</taxon>
        <taxon>Fungi</taxon>
        <taxon>Dikarya</taxon>
        <taxon>Ascomycota</taxon>
        <taxon>Pezizomycotina</taxon>
        <taxon>Leotiomycetes</taxon>
        <taxon>Helotiales</taxon>
        <taxon>Helotiaceae</taxon>
        <taxon>Hymenoscyphus</taxon>
    </lineage>
</organism>